<dbReference type="GO" id="GO:0000176">
    <property type="term" value="C:nuclear exosome (RNase complex)"/>
    <property type="evidence" value="ECO:0007669"/>
    <property type="project" value="TreeGrafter"/>
</dbReference>
<dbReference type="GO" id="GO:0071044">
    <property type="term" value="P:histone mRNA catabolic process"/>
    <property type="evidence" value="ECO:0007669"/>
    <property type="project" value="TreeGrafter"/>
</dbReference>
<evidence type="ECO:0000313" key="6">
    <source>
        <dbReference type="Proteomes" id="UP000663829"/>
    </source>
</evidence>
<dbReference type="GO" id="GO:0003727">
    <property type="term" value="F:single-stranded RNA binding"/>
    <property type="evidence" value="ECO:0007669"/>
    <property type="project" value="TreeGrafter"/>
</dbReference>
<dbReference type="OrthoDB" id="2250022at2759"/>
<dbReference type="PANTHER" id="PTHR12124:SF47">
    <property type="entry name" value="EXOSOME COMPONENT 10"/>
    <property type="match status" value="1"/>
</dbReference>
<organism evidence="2 6">
    <name type="scientific">Didymodactylos carnosus</name>
    <dbReference type="NCBI Taxonomy" id="1234261"/>
    <lineage>
        <taxon>Eukaryota</taxon>
        <taxon>Metazoa</taxon>
        <taxon>Spiralia</taxon>
        <taxon>Gnathifera</taxon>
        <taxon>Rotifera</taxon>
        <taxon>Eurotatoria</taxon>
        <taxon>Bdelloidea</taxon>
        <taxon>Philodinida</taxon>
        <taxon>Philodinidae</taxon>
        <taxon>Didymodactylos</taxon>
    </lineage>
</organism>
<reference evidence="2" key="1">
    <citation type="submission" date="2021-02" db="EMBL/GenBank/DDBJ databases">
        <authorList>
            <person name="Nowell W R."/>
        </authorList>
    </citation>
    <scope>NUCLEOTIDE SEQUENCE</scope>
</reference>
<evidence type="ECO:0000259" key="1">
    <source>
        <dbReference type="Pfam" id="PF01612"/>
    </source>
</evidence>
<proteinExistence type="predicted"/>
<dbReference type="PANTHER" id="PTHR12124">
    <property type="entry name" value="POLYMYOSITIS/SCLERODERMA AUTOANTIGEN-RELATED"/>
    <property type="match status" value="1"/>
</dbReference>
<evidence type="ECO:0000313" key="5">
    <source>
        <dbReference type="EMBL" id="CAF4204744.1"/>
    </source>
</evidence>
<evidence type="ECO:0000313" key="4">
    <source>
        <dbReference type="EMBL" id="CAF4154748.1"/>
    </source>
</evidence>
<dbReference type="EMBL" id="CAJNOQ010013089">
    <property type="protein sequence ID" value="CAF1314318.1"/>
    <property type="molecule type" value="Genomic_DNA"/>
</dbReference>
<dbReference type="GO" id="GO:0000175">
    <property type="term" value="F:3'-5'-RNA exonuclease activity"/>
    <property type="evidence" value="ECO:0007669"/>
    <property type="project" value="InterPro"/>
</dbReference>
<dbReference type="SUPFAM" id="SSF53098">
    <property type="entry name" value="Ribonuclease H-like"/>
    <property type="match status" value="1"/>
</dbReference>
<dbReference type="GO" id="GO:0071037">
    <property type="term" value="P:nuclear polyadenylation-dependent snRNA catabolic process"/>
    <property type="evidence" value="ECO:0007669"/>
    <property type="project" value="TreeGrafter"/>
</dbReference>
<dbReference type="GO" id="GO:0071040">
    <property type="term" value="P:nuclear polyadenylation-dependent antisense transcript catabolic process"/>
    <property type="evidence" value="ECO:0007669"/>
    <property type="project" value="TreeGrafter"/>
</dbReference>
<dbReference type="Proteomes" id="UP000663829">
    <property type="component" value="Unassembled WGS sequence"/>
</dbReference>
<dbReference type="GO" id="GO:0005730">
    <property type="term" value="C:nucleolus"/>
    <property type="evidence" value="ECO:0007669"/>
    <property type="project" value="TreeGrafter"/>
</dbReference>
<dbReference type="GO" id="GO:0071036">
    <property type="term" value="P:nuclear polyadenylation-dependent snoRNA catabolic process"/>
    <property type="evidence" value="ECO:0007669"/>
    <property type="project" value="TreeGrafter"/>
</dbReference>
<dbReference type="InterPro" id="IPR045092">
    <property type="entry name" value="Rrp6-like"/>
</dbReference>
<dbReference type="GO" id="GO:0071038">
    <property type="term" value="P:TRAMP-dependent tRNA surveillance pathway"/>
    <property type="evidence" value="ECO:0007669"/>
    <property type="project" value="TreeGrafter"/>
</dbReference>
<dbReference type="InterPro" id="IPR036397">
    <property type="entry name" value="RNaseH_sf"/>
</dbReference>
<dbReference type="Proteomes" id="UP000681722">
    <property type="component" value="Unassembled WGS sequence"/>
</dbReference>
<sequence length="72" mass="8507">MMDDLTEQQEVTVDYERHGYRSYLVFICLLQLSTRSDDYLVDTLLLRDELHVNLLNTVFMNPKILEVSTNPK</sequence>
<dbReference type="Gene3D" id="3.30.420.10">
    <property type="entry name" value="Ribonuclease H-like superfamily/Ribonuclease H"/>
    <property type="match status" value="1"/>
</dbReference>
<comment type="caution">
    <text evidence="2">The sequence shown here is derived from an EMBL/GenBank/DDBJ whole genome shotgun (WGS) entry which is preliminary data.</text>
</comment>
<dbReference type="InterPro" id="IPR012337">
    <property type="entry name" value="RNaseH-like_sf"/>
</dbReference>
<gene>
    <name evidence="2" type="ORF">GPM918_LOCUS29151</name>
    <name evidence="3" type="ORF">OVA965_LOCUS32871</name>
    <name evidence="4" type="ORF">SRO942_LOCUS29713</name>
    <name evidence="5" type="ORF">TMI583_LOCUS33743</name>
</gene>
<protein>
    <recommendedName>
        <fullName evidence="1">3'-5' exonuclease domain-containing protein</fullName>
    </recommendedName>
</protein>
<dbReference type="EMBL" id="CAJOBC010044221">
    <property type="protein sequence ID" value="CAF4154748.1"/>
    <property type="molecule type" value="Genomic_DNA"/>
</dbReference>
<feature type="domain" description="3'-5' exonuclease" evidence="1">
    <location>
        <begin position="4"/>
        <end position="70"/>
    </location>
</feature>
<name>A0A815EM79_9BILA</name>
<dbReference type="GO" id="GO:0071035">
    <property type="term" value="P:nuclear polyadenylation-dependent rRNA catabolic process"/>
    <property type="evidence" value="ECO:0007669"/>
    <property type="project" value="TreeGrafter"/>
</dbReference>
<dbReference type="GO" id="GO:0071039">
    <property type="term" value="P:nuclear polyadenylation-dependent CUT catabolic process"/>
    <property type="evidence" value="ECO:0007669"/>
    <property type="project" value="TreeGrafter"/>
</dbReference>
<dbReference type="Proteomes" id="UP000677228">
    <property type="component" value="Unassembled WGS sequence"/>
</dbReference>
<accession>A0A815EM79</accession>
<evidence type="ECO:0000313" key="2">
    <source>
        <dbReference type="EMBL" id="CAF1314318.1"/>
    </source>
</evidence>
<dbReference type="Proteomes" id="UP000682733">
    <property type="component" value="Unassembled WGS sequence"/>
</dbReference>
<dbReference type="EMBL" id="CAJOBA010047735">
    <property type="protein sequence ID" value="CAF4204744.1"/>
    <property type="molecule type" value="Genomic_DNA"/>
</dbReference>
<dbReference type="AlphaFoldDB" id="A0A815EM79"/>
<keyword evidence="6" id="KW-1185">Reference proteome</keyword>
<dbReference type="InterPro" id="IPR002562">
    <property type="entry name" value="3'-5'_exonuclease_dom"/>
</dbReference>
<dbReference type="EMBL" id="CAJNOK010026014">
    <property type="protein sequence ID" value="CAF1397387.1"/>
    <property type="molecule type" value="Genomic_DNA"/>
</dbReference>
<dbReference type="GO" id="GO:0071051">
    <property type="term" value="P:poly(A)-dependent snoRNA 3'-end processing"/>
    <property type="evidence" value="ECO:0007669"/>
    <property type="project" value="TreeGrafter"/>
</dbReference>
<dbReference type="Pfam" id="PF01612">
    <property type="entry name" value="DNA_pol_A_exo1"/>
    <property type="match status" value="1"/>
</dbReference>
<evidence type="ECO:0000313" key="3">
    <source>
        <dbReference type="EMBL" id="CAF1397387.1"/>
    </source>
</evidence>
<dbReference type="GO" id="GO:0000467">
    <property type="term" value="P:exonucleolytic trimming to generate mature 3'-end of 5.8S rRNA from tricistronic rRNA transcript (SSU-rRNA, 5.8S rRNA, LSU-rRNA)"/>
    <property type="evidence" value="ECO:0007669"/>
    <property type="project" value="InterPro"/>
</dbReference>